<dbReference type="Proteomes" id="UP000631300">
    <property type="component" value="Unassembled WGS sequence"/>
</dbReference>
<sequence length="277" mass="30208">MKPFTYLTPITGVLAALMLTAPAQAHRAWIKPSETVLSGEQNYVTFDAAVSNTLFVPEYVAYNTAAITVTAPDGNNVKIENASKGKYRSVFDVPLKKPGTYKIASASSGLRAFWRDEQGNRKMWPGRGGAKDGETYENSVPDNAAELRVTYGSRRTETFVTLGAPSTESLQPSNQGLELVVNTHPNDLYATEQASFSFLIDGEPAAGVEIEIVRGSMRYRNASEAITSTTDEKGRFTVTWPEAGMYFVEASYSDDKAKAPATERRGSYSATFEVLPL</sequence>
<reference evidence="2" key="1">
    <citation type="journal article" date="2014" name="Int. J. Syst. Evol. Microbiol.">
        <title>Complete genome sequence of Corynebacterium casei LMG S-19264T (=DSM 44701T), isolated from a smear-ripened cheese.</title>
        <authorList>
            <consortium name="US DOE Joint Genome Institute (JGI-PGF)"/>
            <person name="Walter F."/>
            <person name="Albersmeier A."/>
            <person name="Kalinowski J."/>
            <person name="Ruckert C."/>
        </authorList>
    </citation>
    <scope>NUCLEOTIDE SEQUENCE</scope>
    <source>
        <strain evidence="2">KCTC 22164</strain>
    </source>
</reference>
<dbReference type="Pfam" id="PF10670">
    <property type="entry name" value="DUF4198"/>
    <property type="match status" value="1"/>
</dbReference>
<organism evidence="2 3">
    <name type="scientific">Alteromonas halophila</name>
    <dbReference type="NCBI Taxonomy" id="516698"/>
    <lineage>
        <taxon>Bacteria</taxon>
        <taxon>Pseudomonadati</taxon>
        <taxon>Pseudomonadota</taxon>
        <taxon>Gammaproteobacteria</taxon>
        <taxon>Alteromonadales</taxon>
        <taxon>Alteromonadaceae</taxon>
        <taxon>Alteromonas/Salinimonas group</taxon>
        <taxon>Alteromonas</taxon>
    </lineage>
</organism>
<feature type="chain" id="PRO_5036827991" evidence="1">
    <location>
        <begin position="26"/>
        <end position="277"/>
    </location>
</feature>
<dbReference type="EMBL" id="BMXP01000009">
    <property type="protein sequence ID" value="GGW92807.1"/>
    <property type="molecule type" value="Genomic_DNA"/>
</dbReference>
<keyword evidence="1" id="KW-0732">Signal</keyword>
<name>A0A918JQ37_9ALTE</name>
<accession>A0A918JQ37</accession>
<evidence type="ECO:0000313" key="3">
    <source>
        <dbReference type="Proteomes" id="UP000631300"/>
    </source>
</evidence>
<evidence type="ECO:0000313" key="2">
    <source>
        <dbReference type="EMBL" id="GGW92807.1"/>
    </source>
</evidence>
<protein>
    <submittedName>
        <fullName evidence="2">ABC transporter permease</fullName>
    </submittedName>
</protein>
<reference evidence="2" key="2">
    <citation type="submission" date="2020-09" db="EMBL/GenBank/DDBJ databases">
        <authorList>
            <person name="Sun Q."/>
            <person name="Kim S."/>
        </authorList>
    </citation>
    <scope>NUCLEOTIDE SEQUENCE</scope>
    <source>
        <strain evidence="2">KCTC 22164</strain>
    </source>
</reference>
<proteinExistence type="predicted"/>
<dbReference type="RefSeq" id="WP_189407690.1">
    <property type="nucleotide sequence ID" value="NZ_BMXP01000009.1"/>
</dbReference>
<feature type="signal peptide" evidence="1">
    <location>
        <begin position="1"/>
        <end position="25"/>
    </location>
</feature>
<keyword evidence="3" id="KW-1185">Reference proteome</keyword>
<comment type="caution">
    <text evidence="2">The sequence shown here is derived from an EMBL/GenBank/DDBJ whole genome shotgun (WGS) entry which is preliminary data.</text>
</comment>
<evidence type="ECO:0000256" key="1">
    <source>
        <dbReference type="SAM" id="SignalP"/>
    </source>
</evidence>
<dbReference type="InterPro" id="IPR019613">
    <property type="entry name" value="DUF4198"/>
</dbReference>
<dbReference type="AlphaFoldDB" id="A0A918JQ37"/>
<gene>
    <name evidence="2" type="ORF">GCM10007391_28810</name>
</gene>